<evidence type="ECO:0000256" key="3">
    <source>
        <dbReference type="ARBA" id="ARBA00022448"/>
    </source>
</evidence>
<dbReference type="AlphaFoldDB" id="X0PR41"/>
<keyword evidence="3" id="KW-0813">Transport</keyword>
<feature type="transmembrane region" description="Helical" evidence="8">
    <location>
        <begin position="87"/>
        <end position="108"/>
    </location>
</feature>
<protein>
    <submittedName>
        <fullName evidence="11">Cation efflux protein</fullName>
    </submittedName>
</protein>
<reference evidence="11 12" key="1">
    <citation type="journal article" date="2015" name="Genome Announc.">
        <title>Expanding the biotechnology potential of lactobacilli through comparative genomics of 213 strains and associated genera.</title>
        <authorList>
            <person name="Sun Z."/>
            <person name="Harris H.M."/>
            <person name="McCann A."/>
            <person name="Guo C."/>
            <person name="Argimon S."/>
            <person name="Zhang W."/>
            <person name="Yang X."/>
            <person name="Jeffery I.B."/>
            <person name="Cooney J.C."/>
            <person name="Kagawa T.F."/>
            <person name="Liu W."/>
            <person name="Song Y."/>
            <person name="Salvetti E."/>
            <person name="Wrobel A."/>
            <person name="Rasinkangas P."/>
            <person name="Parkhill J."/>
            <person name="Rea M.C."/>
            <person name="O'Sullivan O."/>
            <person name="Ritari J."/>
            <person name="Douillard F.P."/>
            <person name="Paul Ross R."/>
            <person name="Yang R."/>
            <person name="Briner A.E."/>
            <person name="Felis G.E."/>
            <person name="de Vos W.M."/>
            <person name="Barrangou R."/>
            <person name="Klaenhammer T.R."/>
            <person name="Caufield P.W."/>
            <person name="Cui Y."/>
            <person name="Zhang H."/>
            <person name="O'Toole P.W."/>
        </authorList>
    </citation>
    <scope>NUCLEOTIDE SEQUENCE [LARGE SCALE GENOMIC DNA]</scope>
    <source>
        <strain evidence="11 12">DSM 18527</strain>
    </source>
</reference>
<gene>
    <name evidence="11" type="ORF">FC83_GL001048</name>
</gene>
<evidence type="ECO:0000256" key="8">
    <source>
        <dbReference type="SAM" id="Phobius"/>
    </source>
</evidence>
<name>X0PR41_9LACO</name>
<dbReference type="Pfam" id="PF01545">
    <property type="entry name" value="Cation_efflux"/>
    <property type="match status" value="1"/>
</dbReference>
<proteinExistence type="inferred from homology"/>
<evidence type="ECO:0000259" key="10">
    <source>
        <dbReference type="Pfam" id="PF16916"/>
    </source>
</evidence>
<feature type="domain" description="Cation efflux protein transmembrane" evidence="9">
    <location>
        <begin position="19"/>
        <end position="204"/>
    </location>
</feature>
<keyword evidence="6" id="KW-0406">Ion transport</keyword>
<dbReference type="InterPro" id="IPR002524">
    <property type="entry name" value="Cation_efflux"/>
</dbReference>
<dbReference type="InterPro" id="IPR027470">
    <property type="entry name" value="Cation_efflux_CTD"/>
</dbReference>
<evidence type="ECO:0000256" key="6">
    <source>
        <dbReference type="ARBA" id="ARBA00023065"/>
    </source>
</evidence>
<dbReference type="InterPro" id="IPR058533">
    <property type="entry name" value="Cation_efflux_TM"/>
</dbReference>
<dbReference type="SUPFAM" id="SSF160240">
    <property type="entry name" value="Cation efflux protein cytoplasmic domain-like"/>
    <property type="match status" value="1"/>
</dbReference>
<feature type="transmembrane region" description="Helical" evidence="8">
    <location>
        <begin position="21"/>
        <end position="41"/>
    </location>
</feature>
<keyword evidence="5 8" id="KW-1133">Transmembrane helix</keyword>
<accession>X0PR41</accession>
<evidence type="ECO:0000259" key="9">
    <source>
        <dbReference type="Pfam" id="PF01545"/>
    </source>
</evidence>
<evidence type="ECO:0000313" key="12">
    <source>
        <dbReference type="Proteomes" id="UP000051236"/>
    </source>
</evidence>
<dbReference type="InterPro" id="IPR050681">
    <property type="entry name" value="CDF/SLC30A"/>
</dbReference>
<dbReference type="PANTHER" id="PTHR11562:SF17">
    <property type="entry name" value="RE54080P-RELATED"/>
    <property type="match status" value="1"/>
</dbReference>
<evidence type="ECO:0000256" key="4">
    <source>
        <dbReference type="ARBA" id="ARBA00022692"/>
    </source>
</evidence>
<dbReference type="Proteomes" id="UP000051236">
    <property type="component" value="Unassembled WGS sequence"/>
</dbReference>
<sequence>MADHDHTARTPLINRAFKIGILLNISFVIIEGGFGLATNALSLLADAGHNLSDVLGLLVSWVAVILSQRERTDRLTYGYKKSSILAALFNAVFLLVAIGGIVVEAIQRLQNPQPVLENDVMIVAAIGIVINGFTAWLFMKDQHKDLNVKGAFIHMAGDAAISVGVVFAALIMKFTNWFWLDPVFSLVIALVILISTWGLLKSATELSLDAVPQSIDLQKVKSFIQTQDTVTSVHDLHIWAMSTTENALTAHVIRTTLDHNNDFIRRLDHELTHNFDLNHTTIQVELGKISDESTDHCI</sequence>
<feature type="transmembrane region" description="Helical" evidence="8">
    <location>
        <begin position="151"/>
        <end position="171"/>
    </location>
</feature>
<evidence type="ECO:0000313" key="11">
    <source>
        <dbReference type="EMBL" id="KRM31046.1"/>
    </source>
</evidence>
<evidence type="ECO:0000256" key="1">
    <source>
        <dbReference type="ARBA" id="ARBA00004141"/>
    </source>
</evidence>
<evidence type="ECO:0000256" key="5">
    <source>
        <dbReference type="ARBA" id="ARBA00022989"/>
    </source>
</evidence>
<dbReference type="InterPro" id="IPR036837">
    <property type="entry name" value="Cation_efflux_CTD_sf"/>
</dbReference>
<dbReference type="SUPFAM" id="SSF161111">
    <property type="entry name" value="Cation efflux protein transmembrane domain-like"/>
    <property type="match status" value="1"/>
</dbReference>
<feature type="transmembrane region" description="Helical" evidence="8">
    <location>
        <begin position="47"/>
        <end position="66"/>
    </location>
</feature>
<dbReference type="InterPro" id="IPR027469">
    <property type="entry name" value="Cation_efflux_TMD_sf"/>
</dbReference>
<dbReference type="PANTHER" id="PTHR11562">
    <property type="entry name" value="CATION EFFLUX PROTEIN/ ZINC TRANSPORTER"/>
    <property type="match status" value="1"/>
</dbReference>
<dbReference type="Pfam" id="PF16916">
    <property type="entry name" value="ZT_dimer"/>
    <property type="match status" value="1"/>
</dbReference>
<dbReference type="RefSeq" id="WP_035452235.1">
    <property type="nucleotide sequence ID" value="NZ_AZGA01000084.1"/>
</dbReference>
<dbReference type="GO" id="GO:0005385">
    <property type="term" value="F:zinc ion transmembrane transporter activity"/>
    <property type="evidence" value="ECO:0007669"/>
    <property type="project" value="TreeGrafter"/>
</dbReference>
<keyword evidence="12" id="KW-1185">Reference proteome</keyword>
<dbReference type="GO" id="GO:0005886">
    <property type="term" value="C:plasma membrane"/>
    <property type="evidence" value="ECO:0007669"/>
    <property type="project" value="TreeGrafter"/>
</dbReference>
<comment type="caution">
    <text evidence="11">The sequence shown here is derived from an EMBL/GenBank/DDBJ whole genome shotgun (WGS) entry which is preliminary data.</text>
</comment>
<evidence type="ECO:0000256" key="7">
    <source>
        <dbReference type="ARBA" id="ARBA00023136"/>
    </source>
</evidence>
<dbReference type="NCBIfam" id="TIGR01297">
    <property type="entry name" value="CDF"/>
    <property type="match status" value="1"/>
</dbReference>
<feature type="domain" description="Cation efflux protein cytoplasmic" evidence="10">
    <location>
        <begin position="212"/>
        <end position="285"/>
    </location>
</feature>
<keyword evidence="4 8" id="KW-0812">Transmembrane</keyword>
<evidence type="ECO:0000256" key="2">
    <source>
        <dbReference type="ARBA" id="ARBA00008873"/>
    </source>
</evidence>
<organism evidence="11 12">
    <name type="scientific">Agrilactobacillus composti DSM 18527 = JCM 14202</name>
    <dbReference type="NCBI Taxonomy" id="1423734"/>
    <lineage>
        <taxon>Bacteria</taxon>
        <taxon>Bacillati</taxon>
        <taxon>Bacillota</taxon>
        <taxon>Bacilli</taxon>
        <taxon>Lactobacillales</taxon>
        <taxon>Lactobacillaceae</taxon>
        <taxon>Agrilactobacillus</taxon>
    </lineage>
</organism>
<comment type="similarity">
    <text evidence="2">Belongs to the cation diffusion facilitator (CDF) transporter (TC 2.A.4) family. SLC30A subfamily.</text>
</comment>
<dbReference type="OrthoDB" id="9809646at2"/>
<dbReference type="Gene3D" id="1.20.1510.10">
    <property type="entry name" value="Cation efflux protein transmembrane domain"/>
    <property type="match status" value="1"/>
</dbReference>
<comment type="subcellular location">
    <subcellularLocation>
        <location evidence="1">Membrane</location>
        <topology evidence="1">Multi-pass membrane protein</topology>
    </subcellularLocation>
</comment>
<dbReference type="PATRIC" id="fig|1423734.3.peg.1062"/>
<feature type="transmembrane region" description="Helical" evidence="8">
    <location>
        <begin position="120"/>
        <end position="139"/>
    </location>
</feature>
<dbReference type="eggNOG" id="COG1230">
    <property type="taxonomic scope" value="Bacteria"/>
</dbReference>
<dbReference type="EMBL" id="AZGA01000084">
    <property type="protein sequence ID" value="KRM31046.1"/>
    <property type="molecule type" value="Genomic_DNA"/>
</dbReference>
<keyword evidence="7 8" id="KW-0472">Membrane</keyword>
<dbReference type="STRING" id="1423734.FC83_GL001048"/>
<feature type="transmembrane region" description="Helical" evidence="8">
    <location>
        <begin position="177"/>
        <end position="200"/>
    </location>
</feature>